<dbReference type="InterPro" id="IPR008990">
    <property type="entry name" value="Elect_transpt_acc-like_dom_sf"/>
</dbReference>
<dbReference type="InterPro" id="IPR024690">
    <property type="entry name" value="CN_hydtase_beta_dom_C"/>
</dbReference>
<dbReference type="Pfam" id="PF21006">
    <property type="entry name" value="NHase_beta_N"/>
    <property type="match status" value="1"/>
</dbReference>
<accession>A0A8J3K3E7</accession>
<dbReference type="EMBL" id="BONG01000005">
    <property type="protein sequence ID" value="GIF87774.1"/>
    <property type="molecule type" value="Genomic_DNA"/>
</dbReference>
<dbReference type="NCBIfam" id="TIGR03888">
    <property type="entry name" value="nitrile_beta"/>
    <property type="match status" value="1"/>
</dbReference>
<dbReference type="InterPro" id="IPR003168">
    <property type="entry name" value="Nitrile_hydratase_bsu"/>
</dbReference>
<name>A0A8J3K3E7_9ACTN</name>
<evidence type="ECO:0000256" key="3">
    <source>
        <dbReference type="ARBA" id="ARBA00023239"/>
    </source>
</evidence>
<dbReference type="GO" id="GO:0018822">
    <property type="term" value="F:nitrile hydratase activity"/>
    <property type="evidence" value="ECO:0007669"/>
    <property type="project" value="UniProtKB-EC"/>
</dbReference>
<dbReference type="EC" id="4.2.1.84" evidence="5"/>
<dbReference type="PIRSF" id="PIRSF001427">
    <property type="entry name" value="NHase_beta"/>
    <property type="match status" value="1"/>
</dbReference>
<feature type="compositionally biased region" description="Gly residues" evidence="6">
    <location>
        <begin position="1"/>
        <end position="12"/>
    </location>
</feature>
<keyword evidence="3 5" id="KW-0456">Lyase</keyword>
<protein>
    <recommendedName>
        <fullName evidence="5">Nitrile hydratase subunit beta</fullName>
        <shortName evidence="5">NHase</shortName>
        <ecNumber evidence="5">4.2.1.84</ecNumber>
    </recommendedName>
</protein>
<evidence type="ECO:0000259" key="7">
    <source>
        <dbReference type="Pfam" id="PF02211"/>
    </source>
</evidence>
<feature type="region of interest" description="Disordered" evidence="6">
    <location>
        <begin position="101"/>
        <end position="122"/>
    </location>
</feature>
<evidence type="ECO:0000313" key="9">
    <source>
        <dbReference type="EMBL" id="GIF87774.1"/>
    </source>
</evidence>
<gene>
    <name evidence="9" type="primary">nthB</name>
    <name evidence="9" type="ORF">Cch02nite_12180</name>
</gene>
<proteinExistence type="inferred from homology"/>
<comment type="catalytic activity">
    <reaction evidence="4 5">
        <text>an aliphatic primary amide = an aliphatic nitrile + H2O</text>
        <dbReference type="Rhea" id="RHEA:12673"/>
        <dbReference type="ChEBI" id="CHEBI:15377"/>
        <dbReference type="ChEBI" id="CHEBI:65285"/>
        <dbReference type="ChEBI" id="CHEBI:80291"/>
        <dbReference type="EC" id="4.2.1.84"/>
    </reaction>
</comment>
<dbReference type="SUPFAM" id="SSF50090">
    <property type="entry name" value="Electron transport accessory proteins"/>
    <property type="match status" value="1"/>
</dbReference>
<dbReference type="Gene3D" id="1.10.472.20">
    <property type="entry name" value="Nitrile hydratase, beta subunit"/>
    <property type="match status" value="1"/>
</dbReference>
<evidence type="ECO:0000313" key="10">
    <source>
        <dbReference type="Proteomes" id="UP000619293"/>
    </source>
</evidence>
<dbReference type="InterPro" id="IPR042262">
    <property type="entry name" value="CN_hydtase_beta_C"/>
</dbReference>
<evidence type="ECO:0000256" key="4">
    <source>
        <dbReference type="ARBA" id="ARBA00044877"/>
    </source>
</evidence>
<dbReference type="InterPro" id="IPR049054">
    <property type="entry name" value="CN_hydtase_beta-like_N"/>
</dbReference>
<organism evidence="9 10">
    <name type="scientific">Catellatospora chokoriensis</name>
    <dbReference type="NCBI Taxonomy" id="310353"/>
    <lineage>
        <taxon>Bacteria</taxon>
        <taxon>Bacillati</taxon>
        <taxon>Actinomycetota</taxon>
        <taxon>Actinomycetes</taxon>
        <taxon>Micromonosporales</taxon>
        <taxon>Micromonosporaceae</taxon>
        <taxon>Catellatospora</taxon>
    </lineage>
</organism>
<dbReference type="GO" id="GO:0046914">
    <property type="term" value="F:transition metal ion binding"/>
    <property type="evidence" value="ECO:0007669"/>
    <property type="project" value="InterPro"/>
</dbReference>
<dbReference type="Gene3D" id="2.30.30.50">
    <property type="match status" value="1"/>
</dbReference>
<comment type="function">
    <text evidence="1 5">NHase catalyzes the hydration of various nitrile compounds to the corresponding amides.</text>
</comment>
<evidence type="ECO:0000256" key="5">
    <source>
        <dbReference type="PIRNR" id="PIRNR001427"/>
    </source>
</evidence>
<evidence type="ECO:0000256" key="1">
    <source>
        <dbReference type="ARBA" id="ARBA00004042"/>
    </source>
</evidence>
<feature type="region of interest" description="Disordered" evidence="6">
    <location>
        <begin position="1"/>
        <end position="20"/>
    </location>
</feature>
<keyword evidence="10" id="KW-1185">Reference proteome</keyword>
<comment type="caution">
    <text evidence="9">The sequence shown here is derived from an EMBL/GenBank/DDBJ whole genome shotgun (WGS) entry which is preliminary data.</text>
</comment>
<sequence length="223" mass="23820">MGGIADLGGTSGWGRVHPPRADEPVFAEPWQGRATALTILAIRLSGRNIDAFRYALDRLDRAAYLDQGYFGRWLNAAEMMLVEGAVLAPGELDARARALSDGHVENPGEPARPDPSAPAWPAAPGSLRTIDAAPAFAVGQRVRAGNGSPAGPTRLPGYVRGHVGIVEAVQPAAVFPDTNALFQGENPQYVYSVRFASHELWGEHADSFAVTVELFENYLEACS</sequence>
<evidence type="ECO:0000256" key="2">
    <source>
        <dbReference type="ARBA" id="ARBA00009098"/>
    </source>
</evidence>
<dbReference type="Pfam" id="PF02211">
    <property type="entry name" value="NHase_beta_C"/>
    <property type="match status" value="1"/>
</dbReference>
<comment type="similarity">
    <text evidence="2 5">Belongs to the nitrile hydratase subunit beta family.</text>
</comment>
<evidence type="ECO:0000256" key="6">
    <source>
        <dbReference type="SAM" id="MobiDB-lite"/>
    </source>
</evidence>
<feature type="domain" description="Nitrile hydratase beta subunit" evidence="7">
    <location>
        <begin position="128"/>
        <end position="220"/>
    </location>
</feature>
<evidence type="ECO:0000259" key="8">
    <source>
        <dbReference type="Pfam" id="PF21006"/>
    </source>
</evidence>
<dbReference type="Proteomes" id="UP000619293">
    <property type="component" value="Unassembled WGS sequence"/>
</dbReference>
<feature type="domain" description="Nitrile hydratase beta subunit-like N-terminal" evidence="8">
    <location>
        <begin position="1"/>
        <end position="107"/>
    </location>
</feature>
<dbReference type="AlphaFoldDB" id="A0A8J3K3E7"/>
<reference evidence="9 10" key="1">
    <citation type="submission" date="2021-01" db="EMBL/GenBank/DDBJ databases">
        <title>Whole genome shotgun sequence of Catellatospora chokoriensis NBRC 107358.</title>
        <authorList>
            <person name="Komaki H."/>
            <person name="Tamura T."/>
        </authorList>
    </citation>
    <scope>NUCLEOTIDE SEQUENCE [LARGE SCALE GENOMIC DNA]</scope>
    <source>
        <strain evidence="9 10">NBRC 107358</strain>
    </source>
</reference>
<dbReference type="RefSeq" id="WP_191839426.1">
    <property type="nucleotide sequence ID" value="NZ_BAAALB010000007.1"/>
</dbReference>